<comment type="caution">
    <text evidence="2">The sequence shown here is derived from an EMBL/GenBank/DDBJ whole genome shotgun (WGS) entry which is preliminary data.</text>
</comment>
<sequence>MARRIGILAIVALLLAPLQMTFASADDALDEYLTHIADSLPEKTAAALKQIDGTPRRLLAARSYLRAGDTLRSRWSWTADEIEKHARSSEYRALLAETEKVRARFESQNPGYTLYANTEARSLELQIVRFNTNTSVGRVAASLHKQALAEIGKSAYGSPDQADAVERFKSFLTRWRPPTAAPLAAPGISRHGQLRAIDFQIMRDGALVAPTETATVKRNWDAPGWTKKLQAAMADSNFRGPLQSPYEPWHYEYDP</sequence>
<keyword evidence="1" id="KW-0732">Signal</keyword>
<dbReference type="SUPFAM" id="SSF55166">
    <property type="entry name" value="Hedgehog/DD-peptidase"/>
    <property type="match status" value="1"/>
</dbReference>
<dbReference type="AlphaFoldDB" id="A0A829Y4E9"/>
<feature type="chain" id="PRO_5032310370" description="Peptidase M15B domain-containing protein" evidence="1">
    <location>
        <begin position="26"/>
        <end position="255"/>
    </location>
</feature>
<dbReference type="RefSeq" id="WP_161810025.1">
    <property type="nucleotide sequence ID" value="NZ_BLJN01000001.1"/>
</dbReference>
<keyword evidence="3" id="KW-1185">Reference proteome</keyword>
<organism evidence="2 3">
    <name type="scientific">Steroidobacter agaridevorans</name>
    <dbReference type="NCBI Taxonomy" id="2695856"/>
    <lineage>
        <taxon>Bacteria</taxon>
        <taxon>Pseudomonadati</taxon>
        <taxon>Pseudomonadota</taxon>
        <taxon>Gammaproteobacteria</taxon>
        <taxon>Steroidobacterales</taxon>
        <taxon>Steroidobacteraceae</taxon>
        <taxon>Steroidobacter</taxon>
    </lineage>
</organism>
<dbReference type="Proteomes" id="UP000445000">
    <property type="component" value="Unassembled WGS sequence"/>
</dbReference>
<evidence type="ECO:0008006" key="4">
    <source>
        <dbReference type="Google" id="ProtNLM"/>
    </source>
</evidence>
<evidence type="ECO:0000256" key="1">
    <source>
        <dbReference type="SAM" id="SignalP"/>
    </source>
</evidence>
<dbReference type="Gene3D" id="3.30.1380.10">
    <property type="match status" value="1"/>
</dbReference>
<accession>A0A829Y4E9</accession>
<proteinExistence type="predicted"/>
<dbReference type="EMBL" id="BLJN01000001">
    <property type="protein sequence ID" value="GFE78090.1"/>
    <property type="molecule type" value="Genomic_DNA"/>
</dbReference>
<feature type="signal peptide" evidence="1">
    <location>
        <begin position="1"/>
        <end position="25"/>
    </location>
</feature>
<evidence type="ECO:0000313" key="3">
    <source>
        <dbReference type="Proteomes" id="UP000445000"/>
    </source>
</evidence>
<name>A0A829Y4E9_9GAMM</name>
<gene>
    <name evidence="2" type="ORF">GCM10011487_00900</name>
</gene>
<reference evidence="3" key="1">
    <citation type="submission" date="2020-01" db="EMBL/GenBank/DDBJ databases">
        <title>'Steroidobacter agaridevorans' sp. nov., agar-degrading bacteria isolated from rhizosphere soils.</title>
        <authorList>
            <person name="Ikenaga M."/>
            <person name="Kataoka M."/>
            <person name="Murouchi A."/>
            <person name="Katsuragi S."/>
            <person name="Sakai M."/>
        </authorList>
    </citation>
    <scope>NUCLEOTIDE SEQUENCE [LARGE SCALE GENOMIC DNA]</scope>
    <source>
        <strain evidence="3">YU21-B</strain>
    </source>
</reference>
<evidence type="ECO:0000313" key="2">
    <source>
        <dbReference type="EMBL" id="GFE78090.1"/>
    </source>
</evidence>
<dbReference type="InterPro" id="IPR009045">
    <property type="entry name" value="Zn_M74/Hedgehog-like"/>
</dbReference>
<protein>
    <recommendedName>
        <fullName evidence="4">Peptidase M15B domain-containing protein</fullName>
    </recommendedName>
</protein>